<evidence type="ECO:0000313" key="8">
    <source>
        <dbReference type="EMBL" id="AYV49163.1"/>
    </source>
</evidence>
<dbReference type="PROSITE" id="PS51387">
    <property type="entry name" value="FAD_PCMH"/>
    <property type="match status" value="1"/>
</dbReference>
<reference evidence="9 10" key="1">
    <citation type="submission" date="2017-12" db="EMBL/GenBank/DDBJ databases">
        <title>The genome sequence of Caulobacter flavus CGMCC1 15093.</title>
        <authorList>
            <person name="Gao J."/>
            <person name="Mao X."/>
            <person name="Sun J."/>
        </authorList>
    </citation>
    <scope>NUCLEOTIDE SEQUENCE [LARGE SCALE GENOMIC DNA]</scope>
    <source>
        <strain evidence="9 10">CGMCC1 15093</strain>
    </source>
</reference>
<reference evidence="8 11" key="2">
    <citation type="submission" date="2018-01" db="EMBL/GenBank/DDBJ databases">
        <title>Complete genome sequence of Caulobacter flavus RHGG3.</title>
        <authorList>
            <person name="Yang E."/>
        </authorList>
    </citation>
    <scope>NUCLEOTIDE SEQUENCE [LARGE SCALE GENOMIC DNA]</scope>
    <source>
        <strain evidence="8 11">RHGG3</strain>
    </source>
</reference>
<dbReference type="EMBL" id="PJRQ01000024">
    <property type="protein sequence ID" value="PLR14808.1"/>
    <property type="molecule type" value="Genomic_DNA"/>
</dbReference>
<dbReference type="AlphaFoldDB" id="A0A2N5CT26"/>
<keyword evidence="3" id="KW-0285">Flavoprotein</keyword>
<keyword evidence="6" id="KW-0732">Signal</keyword>
<evidence type="ECO:0000313" key="9">
    <source>
        <dbReference type="EMBL" id="PLR14808.1"/>
    </source>
</evidence>
<keyword evidence="4" id="KW-0274">FAD</keyword>
<dbReference type="OrthoDB" id="9775082at2"/>
<dbReference type="InterPro" id="IPR006311">
    <property type="entry name" value="TAT_signal"/>
</dbReference>
<sequence length="533" mass="57856">MQTKRYFASRRDFLAAGGFLAASAALAPQAAMALSPRLGALPPTPAPGGPSDARWAQLAKVLSGRVLRLGDADYQVIALPNNLRYAHTLPQGVARCASADEVGFAVRWARENKIRPIIRGGGHSYAGYSVTDGLLIETSLINHAVYDRTTGVARFGAGARNRDLYRLLRANDRAVTHGRCPSVGAAGFLLGGGIGFNMRAHGMACDQLVESKIVLADGSQRRLLAKSPDRLDADLFWASQGGGGGNFGVSTEFALKTFDVKNKVVTVFDLSWSRTPEIRPKVSVEALGAMLMEALDAAPGKLGSRVSFGAITPLQYKAGYDVPISVLGQYDGPRDELLKILKPVLDAAQPTGGAGVNELPYWAAQDFLHEDGFATFYQERSGFVNNPKFGLEDLALGFRRLRQWPGVNGYCDLRFFQTGGAINAPKPADTAFVHRDSRWLMVVGLYWSEGDSHNKILLDSNRAWQDDFYNAMWPRAGGGAYQNFADPSLSNDPTRADYFATAYYGGNLDRLKAVKAKADPDRVFNFNQAIPRP</sequence>
<dbReference type="GO" id="GO:0016491">
    <property type="term" value="F:oxidoreductase activity"/>
    <property type="evidence" value="ECO:0007669"/>
    <property type="project" value="UniProtKB-KW"/>
</dbReference>
<dbReference type="Pfam" id="PF01565">
    <property type="entry name" value="FAD_binding_4"/>
    <property type="match status" value="1"/>
</dbReference>
<evidence type="ECO:0000313" key="10">
    <source>
        <dbReference type="Proteomes" id="UP000234483"/>
    </source>
</evidence>
<name>A0A2N5CT26_9CAUL</name>
<organism evidence="9 10">
    <name type="scientific">Caulobacter flavus</name>
    <dbReference type="NCBI Taxonomy" id="1679497"/>
    <lineage>
        <taxon>Bacteria</taxon>
        <taxon>Pseudomonadati</taxon>
        <taxon>Pseudomonadota</taxon>
        <taxon>Alphaproteobacteria</taxon>
        <taxon>Caulobacterales</taxon>
        <taxon>Caulobacteraceae</taxon>
        <taxon>Caulobacter</taxon>
    </lineage>
</organism>
<evidence type="ECO:0000259" key="7">
    <source>
        <dbReference type="PROSITE" id="PS51387"/>
    </source>
</evidence>
<feature type="signal peptide" evidence="6">
    <location>
        <begin position="1"/>
        <end position="33"/>
    </location>
</feature>
<dbReference type="InterPro" id="IPR036318">
    <property type="entry name" value="FAD-bd_PCMH-like_sf"/>
</dbReference>
<comment type="cofactor">
    <cofactor evidence="1">
        <name>FAD</name>
        <dbReference type="ChEBI" id="CHEBI:57692"/>
    </cofactor>
</comment>
<dbReference type="EMBL" id="CP026100">
    <property type="protein sequence ID" value="AYV49163.1"/>
    <property type="molecule type" value="Genomic_DNA"/>
</dbReference>
<keyword evidence="5" id="KW-0560">Oxidoreductase</keyword>
<dbReference type="InterPro" id="IPR016169">
    <property type="entry name" value="FAD-bd_PCMH_sub2"/>
</dbReference>
<dbReference type="GO" id="GO:0071949">
    <property type="term" value="F:FAD binding"/>
    <property type="evidence" value="ECO:0007669"/>
    <property type="project" value="InterPro"/>
</dbReference>
<proteinExistence type="inferred from homology"/>
<dbReference type="Pfam" id="PF08031">
    <property type="entry name" value="BBE"/>
    <property type="match status" value="1"/>
</dbReference>
<dbReference type="Gene3D" id="3.30.465.10">
    <property type="match status" value="1"/>
</dbReference>
<dbReference type="Gene3D" id="3.40.462.20">
    <property type="match status" value="1"/>
</dbReference>
<gene>
    <name evidence="8" type="ORF">C1707_24535</name>
    <name evidence="9" type="ORF">CFHF_12590</name>
</gene>
<dbReference type="Proteomes" id="UP000234483">
    <property type="component" value="Unassembled WGS sequence"/>
</dbReference>
<dbReference type="PANTHER" id="PTHR42973:SF39">
    <property type="entry name" value="FAD-BINDING PCMH-TYPE DOMAIN-CONTAINING PROTEIN"/>
    <property type="match status" value="1"/>
</dbReference>
<dbReference type="SUPFAM" id="SSF56176">
    <property type="entry name" value="FAD-binding/transporter-associated domain-like"/>
    <property type="match status" value="1"/>
</dbReference>
<dbReference type="InterPro" id="IPR016166">
    <property type="entry name" value="FAD-bd_PCMH"/>
</dbReference>
<evidence type="ECO:0000256" key="4">
    <source>
        <dbReference type="ARBA" id="ARBA00022827"/>
    </source>
</evidence>
<dbReference type="KEGG" id="cfh:C1707_24535"/>
<dbReference type="PANTHER" id="PTHR42973">
    <property type="entry name" value="BINDING OXIDOREDUCTASE, PUTATIVE (AFU_ORTHOLOGUE AFUA_1G17690)-RELATED"/>
    <property type="match status" value="1"/>
</dbReference>
<evidence type="ECO:0000256" key="5">
    <source>
        <dbReference type="ARBA" id="ARBA00023002"/>
    </source>
</evidence>
<feature type="domain" description="FAD-binding PCMH-type" evidence="7">
    <location>
        <begin position="86"/>
        <end position="260"/>
    </location>
</feature>
<evidence type="ECO:0000256" key="2">
    <source>
        <dbReference type="ARBA" id="ARBA00005466"/>
    </source>
</evidence>
<comment type="similarity">
    <text evidence="2">Belongs to the oxygen-dependent FAD-linked oxidoreductase family.</text>
</comment>
<evidence type="ECO:0000313" key="11">
    <source>
        <dbReference type="Proteomes" id="UP000281192"/>
    </source>
</evidence>
<evidence type="ECO:0000256" key="1">
    <source>
        <dbReference type="ARBA" id="ARBA00001974"/>
    </source>
</evidence>
<dbReference type="PROSITE" id="PS51318">
    <property type="entry name" value="TAT"/>
    <property type="match status" value="1"/>
</dbReference>
<protein>
    <submittedName>
        <fullName evidence="9">FAD-binding oxidoreductase</fullName>
    </submittedName>
</protein>
<accession>A0A2N5CT26</accession>
<dbReference type="InterPro" id="IPR012951">
    <property type="entry name" value="BBE"/>
</dbReference>
<dbReference type="InterPro" id="IPR050416">
    <property type="entry name" value="FAD-linked_Oxidoreductase"/>
</dbReference>
<dbReference type="Proteomes" id="UP000281192">
    <property type="component" value="Chromosome"/>
</dbReference>
<evidence type="ECO:0000256" key="3">
    <source>
        <dbReference type="ARBA" id="ARBA00022630"/>
    </source>
</evidence>
<feature type="chain" id="PRO_5044577879" evidence="6">
    <location>
        <begin position="34"/>
        <end position="533"/>
    </location>
</feature>
<dbReference type="RefSeq" id="WP_101713351.1">
    <property type="nucleotide sequence ID" value="NZ_CP026100.1"/>
</dbReference>
<keyword evidence="11" id="KW-1185">Reference proteome</keyword>
<evidence type="ECO:0000256" key="6">
    <source>
        <dbReference type="SAM" id="SignalP"/>
    </source>
</evidence>
<dbReference type="InterPro" id="IPR006094">
    <property type="entry name" value="Oxid_FAD_bind_N"/>
</dbReference>